<dbReference type="AlphaFoldDB" id="A0A8D8TWE8"/>
<dbReference type="EMBL" id="HBUF01313725">
    <property type="protein sequence ID" value="CAG6693605.1"/>
    <property type="molecule type" value="Transcribed_RNA"/>
</dbReference>
<dbReference type="InterPro" id="IPR027417">
    <property type="entry name" value="P-loop_NTPase"/>
</dbReference>
<sequence>MLMVCTYLTIQISDPTVGVDFFARLVEVKDGARIKLQLWDTAGQERFRSITKSYYRNSVGALLVYDITSRASFEHVPVWMMEAKRHIEPHRPVFALVGCKLDLLQSGVPREVSEAEAKAFASQHDIIHFETSSRSGFQVENAFTAVTQEIYNRVQSGDYKVEDGWEGIKTGFSRTNAVLDDDLIVAEPLKSRCC</sequence>
<organism evidence="2">
    <name type="scientific">Cacopsylla melanoneura</name>
    <dbReference type="NCBI Taxonomy" id="428564"/>
    <lineage>
        <taxon>Eukaryota</taxon>
        <taxon>Metazoa</taxon>
        <taxon>Ecdysozoa</taxon>
        <taxon>Arthropoda</taxon>
        <taxon>Hexapoda</taxon>
        <taxon>Insecta</taxon>
        <taxon>Pterygota</taxon>
        <taxon>Neoptera</taxon>
        <taxon>Paraneoptera</taxon>
        <taxon>Hemiptera</taxon>
        <taxon>Sternorrhyncha</taxon>
        <taxon>Psylloidea</taxon>
        <taxon>Psyllidae</taxon>
        <taxon>Psyllinae</taxon>
        <taxon>Cacopsylla</taxon>
    </lineage>
</organism>
<dbReference type="SMART" id="SM00174">
    <property type="entry name" value="RHO"/>
    <property type="match status" value="1"/>
</dbReference>
<dbReference type="FunFam" id="3.40.50.300:FF:001447">
    <property type="entry name" value="Ras-related protein Rab-1B"/>
    <property type="match status" value="1"/>
</dbReference>
<dbReference type="SMART" id="SM00175">
    <property type="entry name" value="RAB"/>
    <property type="match status" value="1"/>
</dbReference>
<dbReference type="EMBL" id="HBUF01313726">
    <property type="protein sequence ID" value="CAG6693610.1"/>
    <property type="molecule type" value="Transcribed_RNA"/>
</dbReference>
<reference evidence="2" key="1">
    <citation type="submission" date="2021-05" db="EMBL/GenBank/DDBJ databases">
        <authorList>
            <person name="Alioto T."/>
            <person name="Alioto T."/>
            <person name="Gomez Garrido J."/>
        </authorList>
    </citation>
    <scope>NUCLEOTIDE SEQUENCE</scope>
</reference>
<dbReference type="EMBL" id="HBUF01313724">
    <property type="protein sequence ID" value="CAG6693600.1"/>
    <property type="molecule type" value="Transcribed_RNA"/>
</dbReference>
<dbReference type="EMBL" id="HBUF01313727">
    <property type="protein sequence ID" value="CAG6693616.1"/>
    <property type="molecule type" value="Transcribed_RNA"/>
</dbReference>
<protein>
    <submittedName>
        <fullName evidence="2">Ras-related protein Rab-39B</fullName>
    </submittedName>
</protein>
<accession>A0A8D8TWE8</accession>
<dbReference type="InterPro" id="IPR050209">
    <property type="entry name" value="Rab_GTPases_membrane_traffic"/>
</dbReference>
<dbReference type="SUPFAM" id="SSF52540">
    <property type="entry name" value="P-loop containing nucleoside triphosphate hydrolases"/>
    <property type="match status" value="1"/>
</dbReference>
<dbReference type="PRINTS" id="PR00449">
    <property type="entry name" value="RASTRNSFRMNG"/>
</dbReference>
<dbReference type="GO" id="GO:0003924">
    <property type="term" value="F:GTPase activity"/>
    <property type="evidence" value="ECO:0007669"/>
    <property type="project" value="InterPro"/>
</dbReference>
<dbReference type="Pfam" id="PF00071">
    <property type="entry name" value="Ras"/>
    <property type="match status" value="1"/>
</dbReference>
<dbReference type="SMART" id="SM00173">
    <property type="entry name" value="RAS"/>
    <property type="match status" value="1"/>
</dbReference>
<name>A0A8D8TWE8_9HEMI</name>
<proteinExistence type="inferred from homology"/>
<dbReference type="Gene3D" id="3.40.50.300">
    <property type="entry name" value="P-loop containing nucleotide triphosphate hydrolases"/>
    <property type="match status" value="1"/>
</dbReference>
<dbReference type="InterPro" id="IPR005225">
    <property type="entry name" value="Small_GTP-bd"/>
</dbReference>
<dbReference type="PROSITE" id="PS51419">
    <property type="entry name" value="RAB"/>
    <property type="match status" value="1"/>
</dbReference>
<dbReference type="GO" id="GO:0005525">
    <property type="term" value="F:GTP binding"/>
    <property type="evidence" value="ECO:0007669"/>
    <property type="project" value="InterPro"/>
</dbReference>
<dbReference type="PROSITE" id="PS51421">
    <property type="entry name" value="RAS"/>
    <property type="match status" value="1"/>
</dbReference>
<dbReference type="PANTHER" id="PTHR47979">
    <property type="entry name" value="DRAB11-RELATED"/>
    <property type="match status" value="1"/>
</dbReference>
<evidence type="ECO:0000256" key="1">
    <source>
        <dbReference type="ARBA" id="ARBA00006270"/>
    </source>
</evidence>
<comment type="similarity">
    <text evidence="1">Belongs to the small GTPase superfamily. Rab family.</text>
</comment>
<dbReference type="NCBIfam" id="TIGR00231">
    <property type="entry name" value="small_GTP"/>
    <property type="match status" value="1"/>
</dbReference>
<dbReference type="InterPro" id="IPR001806">
    <property type="entry name" value="Small_GTPase"/>
</dbReference>
<evidence type="ECO:0000313" key="2">
    <source>
        <dbReference type="EMBL" id="CAG6693600.1"/>
    </source>
</evidence>